<dbReference type="EMBL" id="JBHULX010000003">
    <property type="protein sequence ID" value="MFD2590085.1"/>
    <property type="molecule type" value="Genomic_DNA"/>
</dbReference>
<organism evidence="1 2">
    <name type="scientific">Aquimarina hainanensis</name>
    <dbReference type="NCBI Taxonomy" id="1578017"/>
    <lineage>
        <taxon>Bacteria</taxon>
        <taxon>Pseudomonadati</taxon>
        <taxon>Bacteroidota</taxon>
        <taxon>Flavobacteriia</taxon>
        <taxon>Flavobacteriales</taxon>
        <taxon>Flavobacteriaceae</taxon>
        <taxon>Aquimarina</taxon>
    </lineage>
</organism>
<dbReference type="RefSeq" id="WP_378297987.1">
    <property type="nucleotide sequence ID" value="NZ_JBHULX010000003.1"/>
</dbReference>
<protein>
    <submittedName>
        <fullName evidence="1">Crp/Fnr family transcriptional regulator</fullName>
    </submittedName>
</protein>
<dbReference type="InterPro" id="IPR018490">
    <property type="entry name" value="cNMP-bd_dom_sf"/>
</dbReference>
<keyword evidence="2" id="KW-1185">Reference proteome</keyword>
<dbReference type="SUPFAM" id="SSF51206">
    <property type="entry name" value="cAMP-binding domain-like"/>
    <property type="match status" value="1"/>
</dbReference>
<sequence length="213" mass="24869">MNLRNNSTPNCQLLQSPDEISKMFHGLFDFINLLMPISEHDQKLCKKYFKPYTVKKGTLLEVEGTTHTHHNFIVSGYMRNFHHDEKGKEITTDINDGPRFFTSYYSFIQQTISNENLHCITDCKLLRINRKDNEIITRQGQNSQKYVEKILQYNLESSRQRVIDSNTLTAKERYLKMLKNHPAILRNVPINYIASYLGINAGSLSRIRQEISP</sequence>
<dbReference type="InterPro" id="IPR014710">
    <property type="entry name" value="RmlC-like_jellyroll"/>
</dbReference>
<accession>A0ABW5N6C4</accession>
<name>A0ABW5N6C4_9FLAO</name>
<evidence type="ECO:0000313" key="1">
    <source>
        <dbReference type="EMBL" id="MFD2590085.1"/>
    </source>
</evidence>
<gene>
    <name evidence="1" type="ORF">ACFSTE_04535</name>
</gene>
<evidence type="ECO:0000313" key="2">
    <source>
        <dbReference type="Proteomes" id="UP001597459"/>
    </source>
</evidence>
<dbReference type="Proteomes" id="UP001597459">
    <property type="component" value="Unassembled WGS sequence"/>
</dbReference>
<comment type="caution">
    <text evidence="1">The sequence shown here is derived from an EMBL/GenBank/DDBJ whole genome shotgun (WGS) entry which is preliminary data.</text>
</comment>
<proteinExistence type="predicted"/>
<dbReference type="Gene3D" id="2.60.120.10">
    <property type="entry name" value="Jelly Rolls"/>
    <property type="match status" value="1"/>
</dbReference>
<reference evidence="2" key="1">
    <citation type="journal article" date="2019" name="Int. J. Syst. Evol. Microbiol.">
        <title>The Global Catalogue of Microorganisms (GCM) 10K type strain sequencing project: providing services to taxonomists for standard genome sequencing and annotation.</title>
        <authorList>
            <consortium name="The Broad Institute Genomics Platform"/>
            <consortium name="The Broad Institute Genome Sequencing Center for Infectious Disease"/>
            <person name="Wu L."/>
            <person name="Ma J."/>
        </authorList>
    </citation>
    <scope>NUCLEOTIDE SEQUENCE [LARGE SCALE GENOMIC DNA]</scope>
    <source>
        <strain evidence="2">KCTC 42423</strain>
    </source>
</reference>